<reference evidence="1" key="2">
    <citation type="journal article" date="2023" name="IMA Fungus">
        <title>Comparative genomic study of the Penicillium genus elucidates a diverse pangenome and 15 lateral gene transfer events.</title>
        <authorList>
            <person name="Petersen C."/>
            <person name="Sorensen T."/>
            <person name="Nielsen M.R."/>
            <person name="Sondergaard T.E."/>
            <person name="Sorensen J.L."/>
            <person name="Fitzpatrick D.A."/>
            <person name="Frisvad J.C."/>
            <person name="Nielsen K.L."/>
        </authorList>
    </citation>
    <scope>NUCLEOTIDE SEQUENCE</scope>
    <source>
        <strain evidence="1">IBT 26290</strain>
    </source>
</reference>
<reference evidence="1" key="1">
    <citation type="submission" date="2022-11" db="EMBL/GenBank/DDBJ databases">
        <authorList>
            <person name="Petersen C."/>
        </authorList>
    </citation>
    <scope>NUCLEOTIDE SEQUENCE</scope>
    <source>
        <strain evidence="1">IBT 26290</strain>
    </source>
</reference>
<name>A0A9W9LED1_9EURO</name>
<dbReference type="AlphaFoldDB" id="A0A9W9LED1"/>
<dbReference type="GeneID" id="81432061"/>
<evidence type="ECO:0000313" key="2">
    <source>
        <dbReference type="Proteomes" id="UP001149163"/>
    </source>
</evidence>
<gene>
    <name evidence="1" type="ORF">N7482_010761</name>
</gene>
<comment type="caution">
    <text evidence="1">The sequence shown here is derived from an EMBL/GenBank/DDBJ whole genome shotgun (WGS) entry which is preliminary data.</text>
</comment>
<organism evidence="1 2">
    <name type="scientific">Penicillium canariense</name>
    <dbReference type="NCBI Taxonomy" id="189055"/>
    <lineage>
        <taxon>Eukaryota</taxon>
        <taxon>Fungi</taxon>
        <taxon>Dikarya</taxon>
        <taxon>Ascomycota</taxon>
        <taxon>Pezizomycotina</taxon>
        <taxon>Eurotiomycetes</taxon>
        <taxon>Eurotiomycetidae</taxon>
        <taxon>Eurotiales</taxon>
        <taxon>Aspergillaceae</taxon>
        <taxon>Penicillium</taxon>
    </lineage>
</organism>
<dbReference type="OrthoDB" id="4225815at2759"/>
<dbReference type="RefSeq" id="XP_056538842.1">
    <property type="nucleotide sequence ID" value="XM_056692885.1"/>
</dbReference>
<evidence type="ECO:0000313" key="1">
    <source>
        <dbReference type="EMBL" id="KAJ5151509.1"/>
    </source>
</evidence>
<keyword evidence="2" id="KW-1185">Reference proteome</keyword>
<protein>
    <submittedName>
        <fullName evidence="1">Uncharacterized protein</fullName>
    </submittedName>
</protein>
<proteinExistence type="predicted"/>
<dbReference type="Proteomes" id="UP001149163">
    <property type="component" value="Unassembled WGS sequence"/>
</dbReference>
<dbReference type="EMBL" id="JAPQKN010000008">
    <property type="protein sequence ID" value="KAJ5151509.1"/>
    <property type="molecule type" value="Genomic_DNA"/>
</dbReference>
<sequence length="105" mass="11319">MAMKQRQAKCSGQAQLFCCNHGTYAGNTTDVNKGILAGTLSHLVGSRGATITAGELCLVTTFGLGLFHRHDVRNKKAPVRVALIRNTISITFTASAWRRRDSSQG</sequence>
<accession>A0A9W9LED1</accession>